<evidence type="ECO:0000256" key="1">
    <source>
        <dbReference type="SAM" id="SignalP"/>
    </source>
</evidence>
<protein>
    <submittedName>
        <fullName evidence="2">GLPGLI family protein</fullName>
    </submittedName>
</protein>
<dbReference type="Pfam" id="PF22252">
    <property type="entry name" value="PNGase_F-II_N"/>
    <property type="match status" value="1"/>
</dbReference>
<dbReference type="NCBIfam" id="TIGR01200">
    <property type="entry name" value="GLPGLI"/>
    <property type="match status" value="1"/>
</dbReference>
<keyword evidence="1" id="KW-0732">Signal</keyword>
<keyword evidence="3" id="KW-1185">Reference proteome</keyword>
<evidence type="ECO:0000313" key="2">
    <source>
        <dbReference type="EMBL" id="MEC3876552.1"/>
    </source>
</evidence>
<feature type="signal peptide" evidence="1">
    <location>
        <begin position="1"/>
        <end position="22"/>
    </location>
</feature>
<organism evidence="2 3">
    <name type="scientific">Chryseobacterium salviniae</name>
    <dbReference type="NCBI Taxonomy" id="3101750"/>
    <lineage>
        <taxon>Bacteria</taxon>
        <taxon>Pseudomonadati</taxon>
        <taxon>Bacteroidota</taxon>
        <taxon>Flavobacteriia</taxon>
        <taxon>Flavobacteriales</taxon>
        <taxon>Weeksellaceae</taxon>
        <taxon>Chryseobacterium group</taxon>
        <taxon>Chryseobacterium</taxon>
    </lineage>
</organism>
<proteinExistence type="predicted"/>
<sequence length="283" mass="33054">MKLIKIKFIPVLFVLLFNYAKAQDTTFPDNFTLQAPKYQVKAYGKSNLNIYYQVKFSNNIDIPESKKETLCILQLDNNYSKFSDYKSIQQDSITEKFSHQERIGGKEINQLLKVKEIWTSVVFKNKLTDSLIVQDKAKDRYQYEEKIPVFKWNMGGEKKIILGYECKKAKTQYRGREYTAWYTDKIPVNNGPYVFGGLPGLILAIEDDKKHFQFEAVAVNQQPNDIYVRNDKSIYKVTRDKFRKVLQSYHDNPGFFHGKAYNIDGSQMSVKSNPLPYNPIELE</sequence>
<name>A0ABU6HVR1_9FLAO</name>
<dbReference type="InterPro" id="IPR005901">
    <property type="entry name" value="GLPGLI"/>
</dbReference>
<dbReference type="Proteomes" id="UP001348397">
    <property type="component" value="Unassembled WGS sequence"/>
</dbReference>
<comment type="caution">
    <text evidence="2">The sequence shown here is derived from an EMBL/GenBank/DDBJ whole genome shotgun (WGS) entry which is preliminary data.</text>
</comment>
<evidence type="ECO:0000313" key="3">
    <source>
        <dbReference type="Proteomes" id="UP001348397"/>
    </source>
</evidence>
<dbReference type="RefSeq" id="WP_326321289.1">
    <property type="nucleotide sequence ID" value="NZ_JAYLAA010000042.1"/>
</dbReference>
<feature type="chain" id="PRO_5045726346" evidence="1">
    <location>
        <begin position="23"/>
        <end position="283"/>
    </location>
</feature>
<reference evidence="2 3" key="1">
    <citation type="submission" date="2024-01" db="EMBL/GenBank/DDBJ databases">
        <title>Chryseobacterium sp. T9W2-O.</title>
        <authorList>
            <person name="Maltman C."/>
        </authorList>
    </citation>
    <scope>NUCLEOTIDE SEQUENCE [LARGE SCALE GENOMIC DNA]</scope>
    <source>
        <strain evidence="2 3">T9W2-O</strain>
    </source>
</reference>
<gene>
    <name evidence="2" type="ORF">SOP96_12580</name>
</gene>
<dbReference type="EMBL" id="JAYLAA010000042">
    <property type="protein sequence ID" value="MEC3876552.1"/>
    <property type="molecule type" value="Genomic_DNA"/>
</dbReference>
<accession>A0ABU6HVR1</accession>